<proteinExistence type="inferred from homology"/>
<dbReference type="InterPro" id="IPR015797">
    <property type="entry name" value="NUDIX_hydrolase-like_dom_sf"/>
</dbReference>
<dbReference type="Gene3D" id="3.90.79.10">
    <property type="entry name" value="Nucleoside Triphosphate Pyrophosphohydrolase"/>
    <property type="match status" value="1"/>
</dbReference>
<dbReference type="InterPro" id="IPR000086">
    <property type="entry name" value="NUDIX_hydrolase_dom"/>
</dbReference>
<dbReference type="GO" id="GO:0006742">
    <property type="term" value="P:NADP+ catabolic process"/>
    <property type="evidence" value="ECO:0007669"/>
    <property type="project" value="TreeGrafter"/>
</dbReference>
<dbReference type="SUPFAM" id="SSF55811">
    <property type="entry name" value="Nudix"/>
    <property type="match status" value="1"/>
</dbReference>
<feature type="region of interest" description="Disordered" evidence="10">
    <location>
        <begin position="434"/>
        <end position="477"/>
    </location>
</feature>
<dbReference type="InterPro" id="IPR050241">
    <property type="entry name" value="NAD-cap_RNA_hydrolase_NudC"/>
</dbReference>
<dbReference type="EMBL" id="JABELV010000206">
    <property type="protein sequence ID" value="KAG7528108.1"/>
    <property type="molecule type" value="Genomic_DNA"/>
</dbReference>
<dbReference type="InterPro" id="IPR049734">
    <property type="entry name" value="NudC-like_C"/>
</dbReference>
<evidence type="ECO:0000256" key="6">
    <source>
        <dbReference type="ARBA" id="ARBA00022801"/>
    </source>
</evidence>
<dbReference type="GO" id="GO:0005829">
    <property type="term" value="C:cytosol"/>
    <property type="evidence" value="ECO:0007669"/>
    <property type="project" value="TreeGrafter"/>
</dbReference>
<name>A0A8K0JF03_9TREE</name>
<comment type="similarity">
    <text evidence="3">Belongs to the Nudix hydrolase family. NudC subfamily.</text>
</comment>
<dbReference type="InterPro" id="IPR015375">
    <property type="entry name" value="NADH_PPase-like_N"/>
</dbReference>
<evidence type="ECO:0000256" key="7">
    <source>
        <dbReference type="ARBA" id="ARBA00022842"/>
    </source>
</evidence>
<comment type="cofactor">
    <cofactor evidence="1">
        <name>Mg(2+)</name>
        <dbReference type="ChEBI" id="CHEBI:18420"/>
    </cofactor>
</comment>
<comment type="caution">
    <text evidence="12">The sequence shown here is derived from an EMBL/GenBank/DDBJ whole genome shotgun (WGS) entry which is preliminary data.</text>
</comment>
<gene>
    <name evidence="12" type="ORF">FFLO_06400</name>
</gene>
<accession>A0A8K0JF03</accession>
<evidence type="ECO:0000256" key="10">
    <source>
        <dbReference type="SAM" id="MobiDB-lite"/>
    </source>
</evidence>
<dbReference type="Gene3D" id="3.90.79.20">
    <property type="match status" value="1"/>
</dbReference>
<dbReference type="Proteomes" id="UP000812966">
    <property type="component" value="Unassembled WGS sequence"/>
</dbReference>
<keyword evidence="5" id="KW-0479">Metal-binding</keyword>
<evidence type="ECO:0000256" key="4">
    <source>
        <dbReference type="ARBA" id="ARBA00012381"/>
    </source>
</evidence>
<evidence type="ECO:0000256" key="3">
    <source>
        <dbReference type="ARBA" id="ARBA00009595"/>
    </source>
</evidence>
<evidence type="ECO:0000313" key="12">
    <source>
        <dbReference type="EMBL" id="KAG7528108.1"/>
    </source>
</evidence>
<sequence>MQPASIARGHLRTLPATSSRHLAQTRHLRIPPRSAYQYRSVTIRPSASAYTGFMGDNIVNFYSGQPPLNRLSFHRNETTKMDKHLNASEAKFLLFKDGKPLMSMQTSGETKDKTPTGLLYLSQSSITPYLPSKSFAECPNPEDKDVAKQYQSARLPTTLPALVFLGIDDRTEAKEGAVPAEVNPKDPKGVPYFALDVSGANVGGGNVDLGELGAGEAEFVEPRLAGSSLGGWEANLFAQARALMDWNTRYKFCPGCGSPTYSLWCGWKRGCGSVVGEGRDGYGGEGGKVCPSTKGLHNYAYPRTDPVIIMGILDPTGKKMLMGRQKAWPKGMYSCLAGFIEPGESIEDAVRREVMEEAGVKVGQVRYSSCQPWPFPANLMIGCYGLVASDAGSIDLELDNELEDARWFTQDSVLDILNHPEGTNITRSEHKKFEPKQVNTASGVQEGAALAPAEGQTEESALENARTEGPPPSFRFPPKTAIAGVLIDRWARGQMDEVAIESVKNKL</sequence>
<evidence type="ECO:0000256" key="2">
    <source>
        <dbReference type="ARBA" id="ARBA00001947"/>
    </source>
</evidence>
<evidence type="ECO:0000313" key="13">
    <source>
        <dbReference type="Proteomes" id="UP000812966"/>
    </source>
</evidence>
<dbReference type="EC" id="3.6.1.22" evidence="4"/>
<dbReference type="PANTHER" id="PTHR42904:SF6">
    <property type="entry name" value="NAD-CAPPED RNA HYDROLASE NUDT12"/>
    <property type="match status" value="1"/>
</dbReference>
<keyword evidence="8" id="KW-0520">NAD</keyword>
<evidence type="ECO:0000256" key="5">
    <source>
        <dbReference type="ARBA" id="ARBA00022723"/>
    </source>
</evidence>
<dbReference type="Pfam" id="PF00293">
    <property type="entry name" value="NUDIX"/>
    <property type="match status" value="1"/>
</dbReference>
<evidence type="ECO:0000259" key="11">
    <source>
        <dbReference type="PROSITE" id="PS51462"/>
    </source>
</evidence>
<keyword evidence="6" id="KW-0378">Hydrolase</keyword>
<comment type="catalytic activity">
    <reaction evidence="9">
        <text>a 5'-end NAD(+)-phospho-ribonucleoside in mRNA + H2O = a 5'-end phospho-adenosine-phospho-ribonucleoside in mRNA + beta-nicotinamide D-ribonucleotide + 2 H(+)</text>
        <dbReference type="Rhea" id="RHEA:60876"/>
        <dbReference type="Rhea" id="RHEA-COMP:15698"/>
        <dbReference type="Rhea" id="RHEA-COMP:15719"/>
        <dbReference type="ChEBI" id="CHEBI:14649"/>
        <dbReference type="ChEBI" id="CHEBI:15377"/>
        <dbReference type="ChEBI" id="CHEBI:15378"/>
        <dbReference type="ChEBI" id="CHEBI:144029"/>
        <dbReference type="ChEBI" id="CHEBI:144051"/>
    </reaction>
    <physiologicalReaction direction="left-to-right" evidence="9">
        <dbReference type="Rhea" id="RHEA:60877"/>
    </physiologicalReaction>
</comment>
<organism evidence="12 13">
    <name type="scientific">Filobasidium floriforme</name>
    <dbReference type="NCBI Taxonomy" id="5210"/>
    <lineage>
        <taxon>Eukaryota</taxon>
        <taxon>Fungi</taxon>
        <taxon>Dikarya</taxon>
        <taxon>Basidiomycota</taxon>
        <taxon>Agaricomycotina</taxon>
        <taxon>Tremellomycetes</taxon>
        <taxon>Filobasidiales</taxon>
        <taxon>Filobasidiaceae</taxon>
        <taxon>Filobasidium</taxon>
    </lineage>
</organism>
<dbReference type="Pfam" id="PF09296">
    <property type="entry name" value="NUDIX-like"/>
    <property type="match status" value="1"/>
</dbReference>
<dbReference type="PANTHER" id="PTHR42904">
    <property type="entry name" value="NUDIX HYDROLASE, NUDC SUBFAMILY"/>
    <property type="match status" value="1"/>
</dbReference>
<evidence type="ECO:0000256" key="1">
    <source>
        <dbReference type="ARBA" id="ARBA00001946"/>
    </source>
</evidence>
<evidence type="ECO:0000256" key="8">
    <source>
        <dbReference type="ARBA" id="ARBA00023027"/>
    </source>
</evidence>
<dbReference type="InterPro" id="IPR020084">
    <property type="entry name" value="NUDIX_hydrolase_CS"/>
</dbReference>
<keyword evidence="7" id="KW-0460">Magnesium</keyword>
<reference evidence="12" key="1">
    <citation type="submission" date="2020-04" db="EMBL/GenBank/DDBJ databases">
        <title>Analysis of mating type loci in Filobasidium floriforme.</title>
        <authorList>
            <person name="Nowrousian M."/>
        </authorList>
    </citation>
    <scope>NUCLEOTIDE SEQUENCE</scope>
    <source>
        <strain evidence="12">CBS 6242</strain>
    </source>
</reference>
<protein>
    <recommendedName>
        <fullName evidence="4">NAD(+) diphosphatase</fullName>
        <ecNumber evidence="4">3.6.1.22</ecNumber>
    </recommendedName>
</protein>
<dbReference type="GO" id="GO:0035529">
    <property type="term" value="F:NADH pyrophosphatase activity"/>
    <property type="evidence" value="ECO:0007669"/>
    <property type="project" value="TreeGrafter"/>
</dbReference>
<dbReference type="GO" id="GO:0005777">
    <property type="term" value="C:peroxisome"/>
    <property type="evidence" value="ECO:0007669"/>
    <property type="project" value="TreeGrafter"/>
</dbReference>
<dbReference type="CDD" id="cd03429">
    <property type="entry name" value="NUDIX_NADH_pyrophosphatase_Nudt13"/>
    <property type="match status" value="1"/>
</dbReference>
<dbReference type="AlphaFoldDB" id="A0A8K0JF03"/>
<evidence type="ECO:0000256" key="9">
    <source>
        <dbReference type="ARBA" id="ARBA00023679"/>
    </source>
</evidence>
<dbReference type="GO" id="GO:0046872">
    <property type="term" value="F:metal ion binding"/>
    <property type="evidence" value="ECO:0007669"/>
    <property type="project" value="UniProtKB-KW"/>
</dbReference>
<feature type="domain" description="Nudix hydrolase" evidence="11">
    <location>
        <begin position="302"/>
        <end position="431"/>
    </location>
</feature>
<dbReference type="OrthoDB" id="10249612at2759"/>
<dbReference type="PROSITE" id="PS00893">
    <property type="entry name" value="NUDIX_BOX"/>
    <property type="match status" value="1"/>
</dbReference>
<comment type="cofactor">
    <cofactor evidence="2">
        <name>Zn(2+)</name>
        <dbReference type="ChEBI" id="CHEBI:29105"/>
    </cofactor>
</comment>
<dbReference type="PROSITE" id="PS51462">
    <property type="entry name" value="NUDIX"/>
    <property type="match status" value="1"/>
</dbReference>
<keyword evidence="13" id="KW-1185">Reference proteome</keyword>
<dbReference type="GO" id="GO:0019677">
    <property type="term" value="P:NAD+ catabolic process"/>
    <property type="evidence" value="ECO:0007669"/>
    <property type="project" value="TreeGrafter"/>
</dbReference>